<protein>
    <recommendedName>
        <fullName evidence="9">Amidohydrolase-related domain-containing protein</fullName>
    </recommendedName>
</protein>
<dbReference type="SUPFAM" id="SSF51556">
    <property type="entry name" value="Metallo-dependent hydrolases"/>
    <property type="match status" value="1"/>
</dbReference>
<dbReference type="InterPro" id="IPR032466">
    <property type="entry name" value="Metal_Hydrolase"/>
</dbReference>
<dbReference type="Pfam" id="PF12890">
    <property type="entry name" value="DHOase"/>
    <property type="match status" value="1"/>
</dbReference>
<dbReference type="PANTHER" id="PTHR43668:SF2">
    <property type="entry name" value="ALLANTOINASE"/>
    <property type="match status" value="1"/>
</dbReference>
<feature type="domain" description="Dihydroorotase catalytic" evidence="7">
    <location>
        <begin position="55"/>
        <end position="242"/>
    </location>
</feature>
<evidence type="ECO:0000259" key="6">
    <source>
        <dbReference type="Pfam" id="PF10432"/>
    </source>
</evidence>
<comment type="cofactor">
    <cofactor evidence="1">
        <name>Zn(2+)</name>
        <dbReference type="ChEBI" id="CHEBI:29105"/>
    </cofactor>
</comment>
<dbReference type="GO" id="GO:0004347">
    <property type="term" value="F:glucose-6-phosphate isomerase activity"/>
    <property type="evidence" value="ECO:0007669"/>
    <property type="project" value="InterPro"/>
</dbReference>
<dbReference type="PANTHER" id="PTHR43668">
    <property type="entry name" value="ALLANTOINASE"/>
    <property type="match status" value="1"/>
</dbReference>
<sequence>MPGKNNILLKNGHVVDPLNDVDSVSDVLILDGKISKVSKDIVHENEDIEVIDVSGKVVVPGLIDCHVHLREPGYEAKETIETGSRAAARGGFTTIMCEPNTNPPIDNVEQVETLMKKVKERSLVNIYTKACITKGSKGETLTNMERLASNSSVVAFSDDGNPVLKKDLMEEALRVAAQKHKPLSPHCEDSASLSVRDISKAKLGFLPGELFENEANYILRDIGSARSTGCHIHFSHVSLKESVEHIRKGKSQANITCETTPHHLLLDRDYVDNDGERPNMNPPLRSKDDVESIKKGLSEGVIDAIASDHAPHTLDDKKAGSPGVIGLETTLGLVITKLVNPGIISLKDAILKMSTNPAKIFRVSGGSLLPGTPADVTIIDMNKENDLEKIFNALVLFDWVCYYVAIEAGQDPTPVDIVEDVKKMIAE</sequence>
<evidence type="ECO:0000256" key="4">
    <source>
        <dbReference type="ARBA" id="ARBA00022975"/>
    </source>
</evidence>
<dbReference type="GO" id="GO:0006221">
    <property type="term" value="P:pyrimidine nucleotide biosynthetic process"/>
    <property type="evidence" value="ECO:0007669"/>
    <property type="project" value="UniProtKB-KW"/>
</dbReference>
<dbReference type="CDD" id="cd01317">
    <property type="entry name" value="DHOase_IIa"/>
    <property type="match status" value="1"/>
</dbReference>
<dbReference type="NCBIfam" id="TIGR00857">
    <property type="entry name" value="pyrC_multi"/>
    <property type="match status" value="1"/>
</dbReference>
<accession>A0A0F9M0I1</accession>
<organism evidence="8">
    <name type="scientific">marine sediment metagenome</name>
    <dbReference type="NCBI Taxonomy" id="412755"/>
    <lineage>
        <taxon>unclassified sequences</taxon>
        <taxon>metagenomes</taxon>
        <taxon>ecological metagenomes</taxon>
    </lineage>
</organism>
<evidence type="ECO:0008006" key="9">
    <source>
        <dbReference type="Google" id="ProtNLM"/>
    </source>
</evidence>
<dbReference type="AlphaFoldDB" id="A0A0F9M0I1"/>
<dbReference type="Gene3D" id="2.30.40.10">
    <property type="entry name" value="Urease, subunit C, domain 1"/>
    <property type="match status" value="1"/>
</dbReference>
<reference evidence="8" key="1">
    <citation type="journal article" date="2015" name="Nature">
        <title>Complex archaea that bridge the gap between prokaryotes and eukaryotes.</title>
        <authorList>
            <person name="Spang A."/>
            <person name="Saw J.H."/>
            <person name="Jorgensen S.L."/>
            <person name="Zaremba-Niedzwiedzka K."/>
            <person name="Martijn J."/>
            <person name="Lind A.E."/>
            <person name="van Eijk R."/>
            <person name="Schleper C."/>
            <person name="Guy L."/>
            <person name="Ettema T.J."/>
        </authorList>
    </citation>
    <scope>NUCLEOTIDE SEQUENCE</scope>
</reference>
<dbReference type="PROSITE" id="PS00483">
    <property type="entry name" value="DIHYDROOROTASE_2"/>
    <property type="match status" value="1"/>
</dbReference>
<feature type="domain" description="Bifunctional glucose-6-phosphate/mannose-6-phosphate isomerase C-terminal" evidence="6">
    <location>
        <begin position="375"/>
        <end position="424"/>
    </location>
</feature>
<evidence type="ECO:0000256" key="1">
    <source>
        <dbReference type="ARBA" id="ARBA00001947"/>
    </source>
</evidence>
<dbReference type="Gene3D" id="3.20.20.140">
    <property type="entry name" value="Metal-dependent hydrolases"/>
    <property type="match status" value="1"/>
</dbReference>
<dbReference type="GO" id="GO:0046872">
    <property type="term" value="F:metal ion binding"/>
    <property type="evidence" value="ECO:0007669"/>
    <property type="project" value="UniProtKB-KW"/>
</dbReference>
<dbReference type="InterPro" id="IPR019490">
    <property type="entry name" value="Glu6P/Mann6P_isomerase_C"/>
</dbReference>
<dbReference type="GO" id="GO:0004151">
    <property type="term" value="F:dihydroorotase activity"/>
    <property type="evidence" value="ECO:0007669"/>
    <property type="project" value="InterPro"/>
</dbReference>
<dbReference type="GO" id="GO:0005737">
    <property type="term" value="C:cytoplasm"/>
    <property type="evidence" value="ECO:0007669"/>
    <property type="project" value="TreeGrafter"/>
</dbReference>
<comment type="caution">
    <text evidence="8">The sequence shown here is derived from an EMBL/GenBank/DDBJ whole genome shotgun (WGS) entry which is preliminary data.</text>
</comment>
<dbReference type="GO" id="GO:0006145">
    <property type="term" value="P:purine nucleobase catabolic process"/>
    <property type="evidence" value="ECO:0007669"/>
    <property type="project" value="TreeGrafter"/>
</dbReference>
<keyword evidence="4" id="KW-0665">Pyrimidine biosynthesis</keyword>
<keyword evidence="2" id="KW-0479">Metal-binding</keyword>
<proteinExistence type="predicted"/>
<dbReference type="InterPro" id="IPR011059">
    <property type="entry name" value="Metal-dep_hydrolase_composite"/>
</dbReference>
<evidence type="ECO:0000259" key="7">
    <source>
        <dbReference type="Pfam" id="PF12890"/>
    </source>
</evidence>
<dbReference type="InterPro" id="IPR002195">
    <property type="entry name" value="Dihydroorotase_CS"/>
</dbReference>
<evidence type="ECO:0000313" key="8">
    <source>
        <dbReference type="EMBL" id="KKN00905.1"/>
    </source>
</evidence>
<evidence type="ECO:0000256" key="3">
    <source>
        <dbReference type="ARBA" id="ARBA00022801"/>
    </source>
</evidence>
<gene>
    <name evidence="8" type="ORF">LCGC14_1133070</name>
</gene>
<dbReference type="GO" id="GO:0004476">
    <property type="term" value="F:mannose-6-phosphate isomerase activity"/>
    <property type="evidence" value="ECO:0007669"/>
    <property type="project" value="InterPro"/>
</dbReference>
<dbReference type="InterPro" id="IPR004722">
    <property type="entry name" value="DHOase"/>
</dbReference>
<dbReference type="GO" id="GO:0004038">
    <property type="term" value="F:allantoinase activity"/>
    <property type="evidence" value="ECO:0007669"/>
    <property type="project" value="TreeGrafter"/>
</dbReference>
<dbReference type="InterPro" id="IPR050138">
    <property type="entry name" value="DHOase/Allantoinase_Hydrolase"/>
</dbReference>
<dbReference type="GO" id="GO:0005975">
    <property type="term" value="P:carbohydrate metabolic process"/>
    <property type="evidence" value="ECO:0007669"/>
    <property type="project" value="InterPro"/>
</dbReference>
<keyword evidence="5" id="KW-0413">Isomerase</keyword>
<dbReference type="EMBL" id="LAZR01005321">
    <property type="protein sequence ID" value="KKN00905.1"/>
    <property type="molecule type" value="Genomic_DNA"/>
</dbReference>
<dbReference type="InterPro" id="IPR024403">
    <property type="entry name" value="DHOase_cat"/>
</dbReference>
<evidence type="ECO:0000256" key="2">
    <source>
        <dbReference type="ARBA" id="ARBA00022723"/>
    </source>
</evidence>
<name>A0A0F9M0I1_9ZZZZ</name>
<dbReference type="Gene3D" id="3.40.50.10490">
    <property type="entry name" value="Glucose-6-phosphate isomerase like protein, domain 1"/>
    <property type="match status" value="1"/>
</dbReference>
<evidence type="ECO:0000256" key="5">
    <source>
        <dbReference type="ARBA" id="ARBA00023235"/>
    </source>
</evidence>
<keyword evidence="3" id="KW-0378">Hydrolase</keyword>
<dbReference type="Pfam" id="PF10432">
    <property type="entry name" value="bact-PGI_C"/>
    <property type="match status" value="1"/>
</dbReference>
<dbReference type="SUPFAM" id="SSF51338">
    <property type="entry name" value="Composite domain of metallo-dependent hydrolases"/>
    <property type="match status" value="1"/>
</dbReference>